<evidence type="ECO:0000256" key="1">
    <source>
        <dbReference type="SAM" id="MobiDB-lite"/>
    </source>
</evidence>
<protein>
    <submittedName>
        <fullName evidence="2">Uncharacterized protein</fullName>
    </submittedName>
</protein>
<accession>A0A645E9N0</accession>
<gene>
    <name evidence="2" type="ORF">SDC9_145018</name>
</gene>
<feature type="region of interest" description="Disordered" evidence="1">
    <location>
        <begin position="20"/>
        <end position="70"/>
    </location>
</feature>
<reference evidence="2" key="1">
    <citation type="submission" date="2019-08" db="EMBL/GenBank/DDBJ databases">
        <authorList>
            <person name="Kucharzyk K."/>
            <person name="Murdoch R.W."/>
            <person name="Higgins S."/>
            <person name="Loffler F."/>
        </authorList>
    </citation>
    <scope>NUCLEOTIDE SEQUENCE</scope>
</reference>
<organism evidence="2">
    <name type="scientific">bioreactor metagenome</name>
    <dbReference type="NCBI Taxonomy" id="1076179"/>
    <lineage>
        <taxon>unclassified sequences</taxon>
        <taxon>metagenomes</taxon>
        <taxon>ecological metagenomes</taxon>
    </lineage>
</organism>
<evidence type="ECO:0000313" key="2">
    <source>
        <dbReference type="EMBL" id="MPM97838.1"/>
    </source>
</evidence>
<dbReference type="AlphaFoldDB" id="A0A645E9N0"/>
<proteinExistence type="predicted"/>
<feature type="compositionally biased region" description="Gly residues" evidence="1">
    <location>
        <begin position="172"/>
        <end position="182"/>
    </location>
</feature>
<comment type="caution">
    <text evidence="2">The sequence shown here is derived from an EMBL/GenBank/DDBJ whole genome shotgun (WGS) entry which is preliminary data.</text>
</comment>
<sequence>MVQFRPELGGKRLFQLFQQRRGIGRGANGGPGRRSYRRDGQEPTHELGKQRRGRRRRKGLRRRPGRQQTFQRRRLRLRLSERLRRGGLRHALREGLRSLKRRSACRICDDRDTVVFRIISYSRRRGGTDAAGRSEDLSRHSRRRGRVLFHRFRKRRASGLPIRNRGRPCGHCDGGGEGGGAADGADCRLQEQPGRRR</sequence>
<dbReference type="EMBL" id="VSSQ01044054">
    <property type="protein sequence ID" value="MPM97838.1"/>
    <property type="molecule type" value="Genomic_DNA"/>
</dbReference>
<name>A0A645E9N0_9ZZZZ</name>
<feature type="compositionally biased region" description="Basic and acidic residues" evidence="1">
    <location>
        <begin position="37"/>
        <end position="49"/>
    </location>
</feature>
<feature type="region of interest" description="Disordered" evidence="1">
    <location>
        <begin position="166"/>
        <end position="197"/>
    </location>
</feature>
<feature type="compositionally biased region" description="Basic residues" evidence="1">
    <location>
        <begin position="50"/>
        <end position="70"/>
    </location>
</feature>